<comment type="caution">
    <text evidence="3">The sequence shown here is derived from an EMBL/GenBank/DDBJ whole genome shotgun (WGS) entry which is preliminary data.</text>
</comment>
<evidence type="ECO:0000313" key="3">
    <source>
        <dbReference type="EMBL" id="GHH69444.1"/>
    </source>
</evidence>
<feature type="compositionally biased region" description="Low complexity" evidence="1">
    <location>
        <begin position="426"/>
        <end position="438"/>
    </location>
</feature>
<accession>A0A919KQX5</accession>
<dbReference type="EMBL" id="BNBO01000012">
    <property type="protein sequence ID" value="GHH69444.1"/>
    <property type="molecule type" value="Genomic_DNA"/>
</dbReference>
<dbReference type="RefSeq" id="WP_190211134.1">
    <property type="nucleotide sequence ID" value="NZ_BNBO01000012.1"/>
</dbReference>
<feature type="transmembrane region" description="Helical" evidence="2">
    <location>
        <begin position="397"/>
        <end position="419"/>
    </location>
</feature>
<dbReference type="GeneID" id="95353249"/>
<dbReference type="PANTHER" id="PTHR23530">
    <property type="entry name" value="TRANSPORT PROTEIN-RELATED"/>
    <property type="match status" value="1"/>
</dbReference>
<dbReference type="Gene3D" id="1.20.1250.20">
    <property type="entry name" value="MFS general substrate transporter like domains"/>
    <property type="match status" value="1"/>
</dbReference>
<keyword evidence="2" id="KW-0472">Membrane</keyword>
<dbReference type="PANTHER" id="PTHR23530:SF1">
    <property type="entry name" value="PERMEASE, MAJOR FACILITATOR SUPERFAMILY-RELATED"/>
    <property type="match status" value="1"/>
</dbReference>
<proteinExistence type="predicted"/>
<protein>
    <submittedName>
        <fullName evidence="3">MFS transporter</fullName>
    </submittedName>
</protein>
<dbReference type="GO" id="GO:0022857">
    <property type="term" value="F:transmembrane transporter activity"/>
    <property type="evidence" value="ECO:0007669"/>
    <property type="project" value="InterPro"/>
</dbReference>
<dbReference type="InterPro" id="IPR053160">
    <property type="entry name" value="MFS_DHA3_Transporter"/>
</dbReference>
<dbReference type="AlphaFoldDB" id="A0A919KQX5"/>
<feature type="transmembrane region" description="Helical" evidence="2">
    <location>
        <begin position="289"/>
        <end position="308"/>
    </location>
</feature>
<evidence type="ECO:0000256" key="2">
    <source>
        <dbReference type="SAM" id="Phobius"/>
    </source>
</evidence>
<sequence>MPFPSVRPSPSAGRPGREVRRLERTLLYYAGSEDFVLLYPVYALLFADHGLSTAEISVLFGVWSLTGVLLEVPSGVWADMVSRRLLLVAGPLLSAAGLGLWVTLPSFPAFAAGFVLWGAGGALRSGALEALVYEELERHGAGSRYPRLMGRAGAAGTACTVAATALAAPVFAAAGYAGLGAASVAACLLCAFTATRFPEDRRAAADGARAGHAPVLAGHPLADRAPDLAGSARGYLHTLRDGLAEVHGSPSVRNALLLAVAVTTVWGSLDEYVPLLAAEAGASTAEVPLLALLVWAGVTAGGLLAGTAGRLSGRALGGWVAAASGALAAGALWGIPGGFVLLGTAFAVFQAADVVTDARVQEAVTGPSRATVTSLGGLGTSLTTLLVYAAYGAASGHASHATLFALSAVPYLVIAAVMARRRGPAAAGGAVRPGAGAATAGGPGLPGPGSGPGSGPVTPSDV</sequence>
<organism evidence="3 4">
    <name type="scientific">Kitasatospora indigofera</name>
    <dbReference type="NCBI Taxonomy" id="67307"/>
    <lineage>
        <taxon>Bacteria</taxon>
        <taxon>Bacillati</taxon>
        <taxon>Actinomycetota</taxon>
        <taxon>Actinomycetes</taxon>
        <taxon>Kitasatosporales</taxon>
        <taxon>Streptomycetaceae</taxon>
        <taxon>Kitasatospora</taxon>
    </lineage>
</organism>
<feature type="transmembrane region" description="Helical" evidence="2">
    <location>
        <begin position="85"/>
        <end position="104"/>
    </location>
</feature>
<evidence type="ECO:0000256" key="1">
    <source>
        <dbReference type="SAM" id="MobiDB-lite"/>
    </source>
</evidence>
<evidence type="ECO:0000313" key="4">
    <source>
        <dbReference type="Proteomes" id="UP000617734"/>
    </source>
</evidence>
<reference evidence="3" key="2">
    <citation type="submission" date="2020-09" db="EMBL/GenBank/DDBJ databases">
        <authorList>
            <person name="Sun Q."/>
            <person name="Ohkuma M."/>
        </authorList>
    </citation>
    <scope>NUCLEOTIDE SEQUENCE</scope>
    <source>
        <strain evidence="3">JCM 4646</strain>
    </source>
</reference>
<dbReference type="InterPro" id="IPR036259">
    <property type="entry name" value="MFS_trans_sf"/>
</dbReference>
<gene>
    <name evidence="3" type="ORF">GCM10018781_27960</name>
</gene>
<feature type="transmembrane region" description="Helical" evidence="2">
    <location>
        <begin position="174"/>
        <end position="194"/>
    </location>
</feature>
<dbReference type="SUPFAM" id="SSF103473">
    <property type="entry name" value="MFS general substrate transporter"/>
    <property type="match status" value="1"/>
</dbReference>
<name>A0A919KQX5_9ACTN</name>
<dbReference type="InterPro" id="IPR011701">
    <property type="entry name" value="MFS"/>
</dbReference>
<dbReference type="Pfam" id="PF07690">
    <property type="entry name" value="MFS_1"/>
    <property type="match status" value="1"/>
</dbReference>
<keyword evidence="4" id="KW-1185">Reference proteome</keyword>
<reference evidence="3" key="1">
    <citation type="journal article" date="2014" name="Int. J. Syst. Evol. Microbiol.">
        <title>Complete genome sequence of Corynebacterium casei LMG S-19264T (=DSM 44701T), isolated from a smear-ripened cheese.</title>
        <authorList>
            <consortium name="US DOE Joint Genome Institute (JGI-PGF)"/>
            <person name="Walter F."/>
            <person name="Albersmeier A."/>
            <person name="Kalinowski J."/>
            <person name="Ruckert C."/>
        </authorList>
    </citation>
    <scope>NUCLEOTIDE SEQUENCE</scope>
    <source>
        <strain evidence="3">JCM 4646</strain>
    </source>
</reference>
<keyword evidence="2" id="KW-1133">Transmembrane helix</keyword>
<feature type="region of interest" description="Disordered" evidence="1">
    <location>
        <begin position="426"/>
        <end position="462"/>
    </location>
</feature>
<feature type="compositionally biased region" description="Gly residues" evidence="1">
    <location>
        <begin position="439"/>
        <end position="454"/>
    </location>
</feature>
<feature type="transmembrane region" description="Helical" evidence="2">
    <location>
        <begin position="58"/>
        <end position="78"/>
    </location>
</feature>
<feature type="transmembrane region" description="Helical" evidence="2">
    <location>
        <begin position="370"/>
        <end position="391"/>
    </location>
</feature>
<feature type="transmembrane region" description="Helical" evidence="2">
    <location>
        <begin position="26"/>
        <end position="46"/>
    </location>
</feature>
<keyword evidence="2" id="KW-0812">Transmembrane</keyword>
<dbReference type="Proteomes" id="UP000617734">
    <property type="component" value="Unassembled WGS sequence"/>
</dbReference>